<dbReference type="Proteomes" id="UP000180280">
    <property type="component" value="Unassembled WGS sequence"/>
</dbReference>
<comment type="similarity">
    <text evidence="14 16">Belongs to the type III pantothenate kinase family.</text>
</comment>
<protein>
    <recommendedName>
        <fullName evidence="15 16">Type III pantothenate kinase</fullName>
        <ecNumber evidence="6 16">2.7.1.33</ecNumber>
    </recommendedName>
    <alternativeName>
        <fullName evidence="16">PanK-III</fullName>
    </alternativeName>
    <alternativeName>
        <fullName evidence="16">Pantothenic acid kinase</fullName>
    </alternativeName>
</protein>
<comment type="catalytic activity">
    <reaction evidence="1 16">
        <text>(R)-pantothenate + ATP = (R)-4'-phosphopantothenate + ADP + H(+)</text>
        <dbReference type="Rhea" id="RHEA:16373"/>
        <dbReference type="ChEBI" id="CHEBI:10986"/>
        <dbReference type="ChEBI" id="CHEBI:15378"/>
        <dbReference type="ChEBI" id="CHEBI:29032"/>
        <dbReference type="ChEBI" id="CHEBI:30616"/>
        <dbReference type="ChEBI" id="CHEBI:456216"/>
        <dbReference type="EC" id="2.7.1.33"/>
    </reaction>
</comment>
<evidence type="ECO:0000256" key="3">
    <source>
        <dbReference type="ARBA" id="ARBA00004496"/>
    </source>
</evidence>
<evidence type="ECO:0000313" key="19">
    <source>
        <dbReference type="Proteomes" id="UP000180088"/>
    </source>
</evidence>
<feature type="binding site" evidence="16">
    <location>
        <begin position="93"/>
        <end position="96"/>
    </location>
    <ligand>
        <name>substrate</name>
    </ligand>
</feature>
<dbReference type="NCBIfam" id="TIGR00671">
    <property type="entry name" value="baf"/>
    <property type="match status" value="1"/>
</dbReference>
<evidence type="ECO:0000256" key="16">
    <source>
        <dbReference type="HAMAP-Rule" id="MF_01274"/>
    </source>
</evidence>
<evidence type="ECO:0000256" key="15">
    <source>
        <dbReference type="ARBA" id="ARBA00040883"/>
    </source>
</evidence>
<keyword evidence="9 16" id="KW-0547">Nucleotide-binding</keyword>
<comment type="caution">
    <text evidence="16">Lacks conserved residue(s) required for the propagation of feature annotation.</text>
</comment>
<comment type="cofactor">
    <cofactor evidence="16">
        <name>NH4(+)</name>
        <dbReference type="ChEBI" id="CHEBI:28938"/>
    </cofactor>
    <cofactor evidence="16">
        <name>K(+)</name>
        <dbReference type="ChEBI" id="CHEBI:29103"/>
    </cofactor>
    <text evidence="16">A monovalent cation. Ammonium or potassium.</text>
</comment>
<evidence type="ECO:0000256" key="6">
    <source>
        <dbReference type="ARBA" id="ARBA00012102"/>
    </source>
</evidence>
<dbReference type="PANTHER" id="PTHR34265">
    <property type="entry name" value="TYPE III PANTOTHENATE KINASE"/>
    <property type="match status" value="1"/>
</dbReference>
<comment type="cofactor">
    <cofactor evidence="2">
        <name>K(+)</name>
        <dbReference type="ChEBI" id="CHEBI:29103"/>
    </cofactor>
</comment>
<comment type="subcellular location">
    <subcellularLocation>
        <location evidence="3 16">Cytoplasm</location>
    </subcellularLocation>
</comment>
<accession>A0A1S1WYN3</accession>
<dbReference type="UniPathway" id="UPA00241">
    <property type="reaction ID" value="UER00352"/>
</dbReference>
<evidence type="ECO:0000313" key="20">
    <source>
        <dbReference type="Proteomes" id="UP000180280"/>
    </source>
</evidence>
<evidence type="ECO:0000256" key="11">
    <source>
        <dbReference type="ARBA" id="ARBA00022840"/>
    </source>
</evidence>
<gene>
    <name evidence="16" type="primary">coaX</name>
    <name evidence="18" type="ORF">BI344_03125</name>
    <name evidence="17" type="ORF">BI347_01885</name>
</gene>
<comment type="subunit">
    <text evidence="5 16">Homodimer.</text>
</comment>
<feature type="binding site" evidence="16">
    <location>
        <position position="168"/>
    </location>
    <ligand>
        <name>substrate</name>
    </ligand>
</feature>
<keyword evidence="10 16" id="KW-0418">Kinase</keyword>
<comment type="caution">
    <text evidence="17">The sequence shown here is derived from an EMBL/GenBank/DDBJ whole genome shotgun (WGS) entry which is preliminary data.</text>
</comment>
<dbReference type="RefSeq" id="WP_071111487.1">
    <property type="nucleotide sequence ID" value="NZ_MKCS01000001.1"/>
</dbReference>
<comment type="pathway">
    <text evidence="4 16">Cofactor biosynthesis; coenzyme A biosynthesis; CoA from (R)-pantothenate: step 1/5.</text>
</comment>
<dbReference type="GO" id="GO:0005737">
    <property type="term" value="C:cytoplasm"/>
    <property type="evidence" value="ECO:0007669"/>
    <property type="project" value="UniProtKB-SubCell"/>
</dbReference>
<proteinExistence type="inferred from homology"/>
<reference evidence="19 20" key="1">
    <citation type="submission" date="2016-09" db="EMBL/GenBank/DDBJ databases">
        <title>Chromobacterium muskegensis sp. nov., an insecticidal bacterium isolated from Sphagnum bogs.</title>
        <authorList>
            <person name="Sparks M.E."/>
            <person name="Blackburn M.B."/>
            <person name="Gundersen-Rindal D.E."/>
            <person name="Mitchell A."/>
            <person name="Farrar R."/>
            <person name="Kuhar D."/>
        </authorList>
    </citation>
    <scope>NUCLEOTIDE SEQUENCE [LARGE SCALE GENOMIC DNA]</scope>
    <source>
        <strain evidence="18 20">14B-1</strain>
        <strain evidence="17 19">37-2</strain>
    </source>
</reference>
<evidence type="ECO:0000313" key="18">
    <source>
        <dbReference type="EMBL" id="OHX21533.1"/>
    </source>
</evidence>
<dbReference type="EMBL" id="MKCS01000001">
    <property type="protein sequence ID" value="OHX12382.1"/>
    <property type="molecule type" value="Genomic_DNA"/>
</dbReference>
<evidence type="ECO:0000256" key="7">
    <source>
        <dbReference type="ARBA" id="ARBA00022490"/>
    </source>
</evidence>
<dbReference type="InterPro" id="IPR004619">
    <property type="entry name" value="Type_III_PanK"/>
</dbReference>
<feature type="binding site" evidence="16">
    <location>
        <begin position="6"/>
        <end position="13"/>
    </location>
    <ligand>
        <name>ATP</name>
        <dbReference type="ChEBI" id="CHEBI:30616"/>
    </ligand>
</feature>
<comment type="function">
    <text evidence="16">Catalyzes the phosphorylation of pantothenate (Pan), the first step in CoA biosynthesis.</text>
</comment>
<keyword evidence="13 16" id="KW-0173">Coenzyme A biosynthesis</keyword>
<evidence type="ECO:0000256" key="5">
    <source>
        <dbReference type="ARBA" id="ARBA00011738"/>
    </source>
</evidence>
<keyword evidence="7 16" id="KW-0963">Cytoplasm</keyword>
<evidence type="ECO:0000256" key="10">
    <source>
        <dbReference type="ARBA" id="ARBA00022777"/>
    </source>
</evidence>
<keyword evidence="8 16" id="KW-0808">Transferase</keyword>
<dbReference type="HAMAP" id="MF_01274">
    <property type="entry name" value="Pantothen_kinase_3"/>
    <property type="match status" value="1"/>
</dbReference>
<feature type="binding site" evidence="16">
    <location>
        <position position="118"/>
    </location>
    <ligand>
        <name>ATP</name>
        <dbReference type="ChEBI" id="CHEBI:30616"/>
    </ligand>
</feature>
<evidence type="ECO:0000256" key="14">
    <source>
        <dbReference type="ARBA" id="ARBA00038036"/>
    </source>
</evidence>
<evidence type="ECO:0000256" key="12">
    <source>
        <dbReference type="ARBA" id="ARBA00022958"/>
    </source>
</evidence>
<dbReference type="GO" id="GO:0005524">
    <property type="term" value="F:ATP binding"/>
    <property type="evidence" value="ECO:0007669"/>
    <property type="project" value="UniProtKB-UniRule"/>
</dbReference>
<keyword evidence="20" id="KW-1185">Reference proteome</keyword>
<evidence type="ECO:0000256" key="13">
    <source>
        <dbReference type="ARBA" id="ARBA00022993"/>
    </source>
</evidence>
<dbReference type="CDD" id="cd24015">
    <property type="entry name" value="ASKHA_NBD_PanK-III"/>
    <property type="match status" value="1"/>
</dbReference>
<dbReference type="SUPFAM" id="SSF53067">
    <property type="entry name" value="Actin-like ATPase domain"/>
    <property type="match status" value="2"/>
</dbReference>
<keyword evidence="12 16" id="KW-0630">Potassium</keyword>
<dbReference type="STRING" id="1903179.BI347_01885"/>
<evidence type="ECO:0000256" key="2">
    <source>
        <dbReference type="ARBA" id="ARBA00001958"/>
    </source>
</evidence>
<dbReference type="EMBL" id="MKCT01000001">
    <property type="protein sequence ID" value="OHX21533.1"/>
    <property type="molecule type" value="Genomic_DNA"/>
</dbReference>
<dbReference type="AlphaFoldDB" id="A0A1S1WYN3"/>
<keyword evidence="11 16" id="KW-0067">ATP-binding</keyword>
<dbReference type="InterPro" id="IPR043129">
    <property type="entry name" value="ATPase_NBD"/>
</dbReference>
<dbReference type="Pfam" id="PF03309">
    <property type="entry name" value="Pan_kinase"/>
    <property type="match status" value="1"/>
</dbReference>
<dbReference type="Gene3D" id="3.30.420.40">
    <property type="match status" value="2"/>
</dbReference>
<evidence type="ECO:0000256" key="1">
    <source>
        <dbReference type="ARBA" id="ARBA00001206"/>
    </source>
</evidence>
<dbReference type="PANTHER" id="PTHR34265:SF1">
    <property type="entry name" value="TYPE III PANTOTHENATE KINASE"/>
    <property type="match status" value="1"/>
</dbReference>
<organism evidence="17 19">
    <name type="scientific">Chromobacterium sphagni</name>
    <dbReference type="NCBI Taxonomy" id="1903179"/>
    <lineage>
        <taxon>Bacteria</taxon>
        <taxon>Pseudomonadati</taxon>
        <taxon>Pseudomonadota</taxon>
        <taxon>Betaproteobacteria</taxon>
        <taxon>Neisseriales</taxon>
        <taxon>Chromobacteriaceae</taxon>
        <taxon>Chromobacterium</taxon>
    </lineage>
</organism>
<dbReference type="GO" id="GO:0015937">
    <property type="term" value="P:coenzyme A biosynthetic process"/>
    <property type="evidence" value="ECO:0007669"/>
    <property type="project" value="UniProtKB-UniRule"/>
</dbReference>
<evidence type="ECO:0000256" key="9">
    <source>
        <dbReference type="ARBA" id="ARBA00022741"/>
    </source>
</evidence>
<feature type="active site" description="Proton acceptor" evidence="16">
    <location>
        <position position="95"/>
    </location>
</feature>
<dbReference type="GO" id="GO:0004594">
    <property type="term" value="F:pantothenate kinase activity"/>
    <property type="evidence" value="ECO:0007669"/>
    <property type="project" value="UniProtKB-UniRule"/>
</dbReference>
<evidence type="ECO:0000313" key="17">
    <source>
        <dbReference type="EMBL" id="OHX12382.1"/>
    </source>
</evidence>
<name>A0A1S1WYN3_9NEIS</name>
<feature type="binding site" evidence="16">
    <location>
        <position position="86"/>
    </location>
    <ligand>
        <name>substrate</name>
    </ligand>
</feature>
<evidence type="ECO:0000256" key="4">
    <source>
        <dbReference type="ARBA" id="ARBA00005225"/>
    </source>
</evidence>
<sequence length="237" mass="24732">MKLLIDAGNSRVKWAAYRGAECVAKGAAEHGELAGLAEVWGKLPLQGAWMSSVARQEVADALAAALSCPLHRIHAQSQLGEVCNHYRNTAEQGADRWLAILAARELCRGDVIVACAGTALTVETLTAEGDYLGGLILPGHGLMLQSLAQGTANLDRQAGEVVDFPRGTEDALASGVMAALVGAIEGQRRKLAEQTGREPATVILTGGDAGRIAPWLAAPLEIVDNLVLMGLLKVANA</sequence>
<evidence type="ECO:0000256" key="8">
    <source>
        <dbReference type="ARBA" id="ARBA00022679"/>
    </source>
</evidence>
<dbReference type="Proteomes" id="UP000180088">
    <property type="component" value="Unassembled WGS sequence"/>
</dbReference>
<dbReference type="OrthoDB" id="9781305at2"/>
<dbReference type="EC" id="2.7.1.33" evidence="6 16"/>